<name>A0A7W8JTW1_9DEIO</name>
<evidence type="ECO:0000313" key="2">
    <source>
        <dbReference type="EMBL" id="MBB5363079.1"/>
    </source>
</evidence>
<keyword evidence="1" id="KW-1133">Transmembrane helix</keyword>
<proteinExistence type="predicted"/>
<feature type="transmembrane region" description="Helical" evidence="1">
    <location>
        <begin position="40"/>
        <end position="63"/>
    </location>
</feature>
<gene>
    <name evidence="2" type="ORF">HNQ08_002177</name>
</gene>
<dbReference type="EMBL" id="JACHFL010000004">
    <property type="protein sequence ID" value="MBB5363079.1"/>
    <property type="molecule type" value="Genomic_DNA"/>
</dbReference>
<organism evidence="2 3">
    <name type="scientific">Deinococcus humi</name>
    <dbReference type="NCBI Taxonomy" id="662880"/>
    <lineage>
        <taxon>Bacteria</taxon>
        <taxon>Thermotogati</taxon>
        <taxon>Deinococcota</taxon>
        <taxon>Deinococci</taxon>
        <taxon>Deinococcales</taxon>
        <taxon>Deinococcaceae</taxon>
        <taxon>Deinococcus</taxon>
    </lineage>
</organism>
<keyword evidence="1" id="KW-0812">Transmembrane</keyword>
<keyword evidence="1" id="KW-0472">Membrane</keyword>
<dbReference type="RefSeq" id="WP_184131275.1">
    <property type="nucleotide sequence ID" value="NZ_JACHFL010000004.1"/>
</dbReference>
<dbReference type="AlphaFoldDB" id="A0A7W8JTW1"/>
<comment type="caution">
    <text evidence="2">The sequence shown here is derived from an EMBL/GenBank/DDBJ whole genome shotgun (WGS) entry which is preliminary data.</text>
</comment>
<accession>A0A7W8JTW1</accession>
<sequence length="101" mass="11247">MDPELRRELREMNEKLNGVCASVESSFGSIRRDIYYLGRAYIPALIVGLIGLVLAISSLVIALDTRNQVLSVSAQTTKNTRDLENIFPLIFPLPNVTTPKE</sequence>
<evidence type="ECO:0000313" key="3">
    <source>
        <dbReference type="Proteomes" id="UP000552709"/>
    </source>
</evidence>
<keyword evidence="3" id="KW-1185">Reference proteome</keyword>
<evidence type="ECO:0000256" key="1">
    <source>
        <dbReference type="SAM" id="Phobius"/>
    </source>
</evidence>
<protein>
    <submittedName>
        <fullName evidence="2">Uncharacterized protein</fullName>
    </submittedName>
</protein>
<reference evidence="2 3" key="1">
    <citation type="submission" date="2020-08" db="EMBL/GenBank/DDBJ databases">
        <title>Genomic Encyclopedia of Type Strains, Phase IV (KMG-IV): sequencing the most valuable type-strain genomes for metagenomic binning, comparative biology and taxonomic classification.</title>
        <authorList>
            <person name="Goeker M."/>
        </authorList>
    </citation>
    <scope>NUCLEOTIDE SEQUENCE [LARGE SCALE GENOMIC DNA]</scope>
    <source>
        <strain evidence="2 3">DSM 27939</strain>
    </source>
</reference>
<dbReference type="Proteomes" id="UP000552709">
    <property type="component" value="Unassembled WGS sequence"/>
</dbReference>